<gene>
    <name evidence="6" type="ORF">KC729_21855</name>
</gene>
<protein>
    <submittedName>
        <fullName evidence="6">Secretion protein</fullName>
    </submittedName>
</protein>
<dbReference type="AlphaFoldDB" id="A0A956M5P5"/>
<dbReference type="InterPro" id="IPR045851">
    <property type="entry name" value="AMP-bd_C_sf"/>
</dbReference>
<feature type="chain" id="PRO_5037546199" evidence="4">
    <location>
        <begin position="19"/>
        <end position="262"/>
    </location>
</feature>
<feature type="domain" description="Flagellar M-ring N-terminal" evidence="5">
    <location>
        <begin position="23"/>
        <end position="200"/>
    </location>
</feature>
<dbReference type="GO" id="GO:0016020">
    <property type="term" value="C:membrane"/>
    <property type="evidence" value="ECO:0007669"/>
    <property type="project" value="UniProtKB-SubCell"/>
</dbReference>
<comment type="subcellular location">
    <subcellularLocation>
        <location evidence="1">Membrane</location>
    </subcellularLocation>
</comment>
<name>A0A956M5P5_UNCEI</name>
<keyword evidence="3" id="KW-1133">Transmembrane helix</keyword>
<feature type="transmembrane region" description="Helical" evidence="3">
    <location>
        <begin position="220"/>
        <end position="241"/>
    </location>
</feature>
<dbReference type="PANTHER" id="PTHR30046:SF2">
    <property type="entry name" value="YOP PROTEINS TRANSLOCATION LIPOPROTEIN J"/>
    <property type="match status" value="1"/>
</dbReference>
<comment type="caution">
    <text evidence="6">The sequence shown here is derived from an EMBL/GenBank/DDBJ whole genome shotgun (WGS) entry which is preliminary data.</text>
</comment>
<dbReference type="Proteomes" id="UP000697710">
    <property type="component" value="Unassembled WGS sequence"/>
</dbReference>
<dbReference type="InterPro" id="IPR043427">
    <property type="entry name" value="YscJ/FliF"/>
</dbReference>
<proteinExistence type="predicted"/>
<dbReference type="Gene3D" id="3.30.300.30">
    <property type="match status" value="1"/>
</dbReference>
<organism evidence="6 7">
    <name type="scientific">Eiseniibacteriota bacterium</name>
    <dbReference type="NCBI Taxonomy" id="2212470"/>
    <lineage>
        <taxon>Bacteria</taxon>
        <taxon>Candidatus Eiseniibacteriota</taxon>
    </lineage>
</organism>
<dbReference type="InterPro" id="IPR006182">
    <property type="entry name" value="FliF_N_dom"/>
</dbReference>
<evidence type="ECO:0000313" key="7">
    <source>
        <dbReference type="Proteomes" id="UP000697710"/>
    </source>
</evidence>
<keyword evidence="4" id="KW-0732">Signal</keyword>
<evidence type="ECO:0000313" key="6">
    <source>
        <dbReference type="EMBL" id="MCA9730341.1"/>
    </source>
</evidence>
<evidence type="ECO:0000256" key="4">
    <source>
        <dbReference type="SAM" id="SignalP"/>
    </source>
</evidence>
<reference evidence="6" key="1">
    <citation type="submission" date="2020-04" db="EMBL/GenBank/DDBJ databases">
        <authorList>
            <person name="Zhang T."/>
        </authorList>
    </citation>
    <scope>NUCLEOTIDE SEQUENCE</scope>
    <source>
        <strain evidence="6">HKST-UBA01</strain>
    </source>
</reference>
<dbReference type="PROSITE" id="PS51257">
    <property type="entry name" value="PROKAR_LIPOPROTEIN"/>
    <property type="match status" value="1"/>
</dbReference>
<dbReference type="Pfam" id="PF01514">
    <property type="entry name" value="YscJ_FliF"/>
    <property type="match status" value="1"/>
</dbReference>
<dbReference type="PANTHER" id="PTHR30046">
    <property type="entry name" value="FLAGELLAR M-RING PROTEIN"/>
    <property type="match status" value="1"/>
</dbReference>
<keyword evidence="2 3" id="KW-0472">Membrane</keyword>
<evidence type="ECO:0000256" key="2">
    <source>
        <dbReference type="ARBA" id="ARBA00023136"/>
    </source>
</evidence>
<evidence type="ECO:0000256" key="3">
    <source>
        <dbReference type="SAM" id="Phobius"/>
    </source>
</evidence>
<accession>A0A956M5P5</accession>
<reference evidence="6" key="2">
    <citation type="journal article" date="2021" name="Microbiome">
        <title>Successional dynamics and alternative stable states in a saline activated sludge microbial community over 9 years.</title>
        <authorList>
            <person name="Wang Y."/>
            <person name="Ye J."/>
            <person name="Ju F."/>
            <person name="Liu L."/>
            <person name="Boyd J.A."/>
            <person name="Deng Y."/>
            <person name="Parks D.H."/>
            <person name="Jiang X."/>
            <person name="Yin X."/>
            <person name="Woodcroft B.J."/>
            <person name="Tyson G.W."/>
            <person name="Hugenholtz P."/>
            <person name="Polz M.F."/>
            <person name="Zhang T."/>
        </authorList>
    </citation>
    <scope>NUCLEOTIDE SEQUENCE</scope>
    <source>
        <strain evidence="6">HKST-UBA01</strain>
    </source>
</reference>
<keyword evidence="3" id="KW-0812">Transmembrane</keyword>
<evidence type="ECO:0000259" key="5">
    <source>
        <dbReference type="Pfam" id="PF01514"/>
    </source>
</evidence>
<dbReference type="Gene3D" id="3.30.70.1530">
    <property type="entry name" value="Hypothetical protein rpa1041"/>
    <property type="match status" value="1"/>
</dbReference>
<dbReference type="EMBL" id="JAGQHR010001118">
    <property type="protein sequence ID" value="MCA9730341.1"/>
    <property type="molecule type" value="Genomic_DNA"/>
</dbReference>
<feature type="signal peptide" evidence="4">
    <location>
        <begin position="1"/>
        <end position="18"/>
    </location>
</feature>
<sequence length="262" mass="28211">MRFRLQPALMLALGVLLAGCQRVDVMSDLNEVDAVDLIVLLRQNGISATKSAAGSGQDVTWTIAVSPRDASNAFLVLAENDRPRPRPEGFADFFGNSKLIPTETEEKAMFLQAQAGELSRTIESMPGVIDARVHISIPEQDPLRSLMEGERPPVPRASVFVKLWAPERDAPEATHVTAQDIKTLVSGSVERLDASNVAVVLKSVVPTPAPAKGRGLDPTLLFYPLAALTLLLVILLAVLAVRNRSLSRQVSERPVQATGHSG</sequence>
<evidence type="ECO:0000256" key="1">
    <source>
        <dbReference type="ARBA" id="ARBA00004370"/>
    </source>
</evidence>